<dbReference type="SUPFAM" id="SSF53850">
    <property type="entry name" value="Periplasmic binding protein-like II"/>
    <property type="match status" value="1"/>
</dbReference>
<dbReference type="SUPFAM" id="SSF46785">
    <property type="entry name" value="Winged helix' DNA-binding domain"/>
    <property type="match status" value="1"/>
</dbReference>
<keyword evidence="7" id="KW-1185">Reference proteome</keyword>
<sequence length="302" mass="33959">MSKNEATALLSEMAVFVKVVEAGSFSEAGRQLASTPSAVSRSVARLEKALGTRLLQRTTRKLRLSDSGKEVYERSRDIVNAAQAVMEVSGRFSHEPQGLVRLSVPKAVGRFVIHPHIPEFLALYPKVNLEMRLDDRYIDLIDDQIDVAIRITDQPPPGLMGRRLLNIDHLLCATPHYLAEHGTPTHPRDLKHHSCIYLGEEPGDSRWKFRQGSKVFTVNVQGRYAVNHTGARLDAVLHHIGIGSLPYFTAKEALQQGLVIQVLPDWAFKTNYCGDAWALYPPTRHLPHKLRVLIEFLAERLR</sequence>
<dbReference type="InterPro" id="IPR005119">
    <property type="entry name" value="LysR_subst-bd"/>
</dbReference>
<evidence type="ECO:0000313" key="7">
    <source>
        <dbReference type="Proteomes" id="UP000324260"/>
    </source>
</evidence>
<dbReference type="InterPro" id="IPR036388">
    <property type="entry name" value="WH-like_DNA-bd_sf"/>
</dbReference>
<dbReference type="Gene3D" id="1.10.10.10">
    <property type="entry name" value="Winged helix-like DNA-binding domain superfamily/Winged helix DNA-binding domain"/>
    <property type="match status" value="1"/>
</dbReference>
<dbReference type="GO" id="GO:0006351">
    <property type="term" value="P:DNA-templated transcription"/>
    <property type="evidence" value="ECO:0007669"/>
    <property type="project" value="TreeGrafter"/>
</dbReference>
<dbReference type="AlphaFoldDB" id="A0A5D9CPU2"/>
<dbReference type="PROSITE" id="PS50931">
    <property type="entry name" value="HTH_LYSR"/>
    <property type="match status" value="1"/>
</dbReference>
<evidence type="ECO:0000313" key="6">
    <source>
        <dbReference type="EMBL" id="TZG33654.1"/>
    </source>
</evidence>
<accession>A0A5D9CPU2</accession>
<dbReference type="InterPro" id="IPR058163">
    <property type="entry name" value="LysR-type_TF_proteobact-type"/>
</dbReference>
<dbReference type="GO" id="GO:0043565">
    <property type="term" value="F:sequence-specific DNA binding"/>
    <property type="evidence" value="ECO:0007669"/>
    <property type="project" value="TreeGrafter"/>
</dbReference>
<dbReference type="PANTHER" id="PTHR30537">
    <property type="entry name" value="HTH-TYPE TRANSCRIPTIONAL REGULATOR"/>
    <property type="match status" value="1"/>
</dbReference>
<dbReference type="OrthoDB" id="9815676at2"/>
<dbReference type="PANTHER" id="PTHR30537:SF5">
    <property type="entry name" value="HTH-TYPE TRANSCRIPTIONAL ACTIVATOR TTDR-RELATED"/>
    <property type="match status" value="1"/>
</dbReference>
<gene>
    <name evidence="6" type="ORF">FZZ93_15515</name>
</gene>
<proteinExistence type="inferred from homology"/>
<name>A0A5D9CPU2_HALER</name>
<dbReference type="InterPro" id="IPR000847">
    <property type="entry name" value="LysR_HTH_N"/>
</dbReference>
<comment type="caution">
    <text evidence="6">The sequence shown here is derived from an EMBL/GenBank/DDBJ whole genome shotgun (WGS) entry which is preliminary data.</text>
</comment>
<reference evidence="6 7" key="1">
    <citation type="submission" date="2019-08" db="EMBL/GenBank/DDBJ databases">
        <title>Draft Genome Sequence of Halomonas eurihalina Isolated from Preserved Hide-surface.</title>
        <authorList>
            <person name="Hussain S.A."/>
            <person name="Xu A."/>
            <person name="Sarker M."/>
            <person name="Sommers C."/>
        </authorList>
    </citation>
    <scope>NUCLEOTIDE SEQUENCE [LARGE SCALE GENOMIC DNA]</scope>
    <source>
        <strain evidence="6 7">MS1</strain>
    </source>
</reference>
<dbReference type="GO" id="GO:0003700">
    <property type="term" value="F:DNA-binding transcription factor activity"/>
    <property type="evidence" value="ECO:0007669"/>
    <property type="project" value="InterPro"/>
</dbReference>
<evidence type="ECO:0000256" key="2">
    <source>
        <dbReference type="ARBA" id="ARBA00023015"/>
    </source>
</evidence>
<dbReference type="Pfam" id="PF00126">
    <property type="entry name" value="HTH_1"/>
    <property type="match status" value="1"/>
</dbReference>
<dbReference type="FunFam" id="1.10.10.10:FF:000001">
    <property type="entry name" value="LysR family transcriptional regulator"/>
    <property type="match status" value="1"/>
</dbReference>
<feature type="domain" description="HTH lysR-type" evidence="5">
    <location>
        <begin position="10"/>
        <end position="65"/>
    </location>
</feature>
<evidence type="ECO:0000259" key="5">
    <source>
        <dbReference type="PROSITE" id="PS50931"/>
    </source>
</evidence>
<dbReference type="CDD" id="cd08422">
    <property type="entry name" value="PBP2_CrgA_like"/>
    <property type="match status" value="1"/>
</dbReference>
<dbReference type="EMBL" id="VTPU01000018">
    <property type="protein sequence ID" value="TZG33654.1"/>
    <property type="molecule type" value="Genomic_DNA"/>
</dbReference>
<comment type="similarity">
    <text evidence="1">Belongs to the LysR transcriptional regulatory family.</text>
</comment>
<dbReference type="Gene3D" id="3.40.190.290">
    <property type="match status" value="1"/>
</dbReference>
<dbReference type="InterPro" id="IPR036390">
    <property type="entry name" value="WH_DNA-bd_sf"/>
</dbReference>
<keyword evidence="3" id="KW-0238">DNA-binding</keyword>
<protein>
    <submittedName>
        <fullName evidence="6">LysR family transcriptional regulator</fullName>
    </submittedName>
</protein>
<keyword evidence="2" id="KW-0805">Transcription regulation</keyword>
<organism evidence="6 7">
    <name type="scientific">Halomonas eurihalina</name>
    <dbReference type="NCBI Taxonomy" id="42566"/>
    <lineage>
        <taxon>Bacteria</taxon>
        <taxon>Pseudomonadati</taxon>
        <taxon>Pseudomonadota</taxon>
        <taxon>Gammaproteobacteria</taxon>
        <taxon>Oceanospirillales</taxon>
        <taxon>Halomonadaceae</taxon>
        <taxon>Halomonas</taxon>
    </lineage>
</organism>
<dbReference type="RefSeq" id="WP_149323213.1">
    <property type="nucleotide sequence ID" value="NZ_JARWAH010000004.1"/>
</dbReference>
<evidence type="ECO:0000256" key="4">
    <source>
        <dbReference type="ARBA" id="ARBA00023163"/>
    </source>
</evidence>
<dbReference type="Pfam" id="PF03466">
    <property type="entry name" value="LysR_substrate"/>
    <property type="match status" value="1"/>
</dbReference>
<evidence type="ECO:0000256" key="1">
    <source>
        <dbReference type="ARBA" id="ARBA00009437"/>
    </source>
</evidence>
<dbReference type="Proteomes" id="UP000324260">
    <property type="component" value="Unassembled WGS sequence"/>
</dbReference>
<evidence type="ECO:0000256" key="3">
    <source>
        <dbReference type="ARBA" id="ARBA00023125"/>
    </source>
</evidence>
<keyword evidence="4" id="KW-0804">Transcription</keyword>